<gene>
    <name evidence="2" type="ORF">SAMN05444267_1002108</name>
</gene>
<keyword evidence="3" id="KW-1185">Reference proteome</keyword>
<dbReference type="RefSeq" id="WP_073290352.1">
    <property type="nucleotide sequence ID" value="NZ_FRAV01000002.1"/>
</dbReference>
<evidence type="ECO:0000256" key="1">
    <source>
        <dbReference type="SAM" id="Phobius"/>
    </source>
</evidence>
<sequence length="178" mass="20980">MSFLFLTLFTHTYYHLHTSDSELDITIFFFGFILVSLYILYLIIIKISEVTKAKDREKINEKRIQLLLKSGMKMEIDLIDSVVSILERKDIGESELSSTINIFIPVNLLKEAFTYQTKALTTTVKLKYQIENKKYFKEITLPYSQETVIIYFKLQKTTNIYYDRSDPKNSVIDLNFIK</sequence>
<dbReference type="STRING" id="1302687.SAMN05444267_1002108"/>
<keyword evidence="1" id="KW-0812">Transmembrane</keyword>
<dbReference type="AlphaFoldDB" id="A0A1M6QVZ7"/>
<dbReference type="Proteomes" id="UP000184364">
    <property type="component" value="Unassembled WGS sequence"/>
</dbReference>
<proteinExistence type="predicted"/>
<evidence type="ECO:0000313" key="3">
    <source>
        <dbReference type="Proteomes" id="UP000184364"/>
    </source>
</evidence>
<protein>
    <submittedName>
        <fullName evidence="2">Uncharacterized protein</fullName>
    </submittedName>
</protein>
<organism evidence="2 3">
    <name type="scientific">Chryseobacterium polytrichastri</name>
    <dbReference type="NCBI Taxonomy" id="1302687"/>
    <lineage>
        <taxon>Bacteria</taxon>
        <taxon>Pseudomonadati</taxon>
        <taxon>Bacteroidota</taxon>
        <taxon>Flavobacteriia</taxon>
        <taxon>Flavobacteriales</taxon>
        <taxon>Weeksellaceae</taxon>
        <taxon>Chryseobacterium group</taxon>
        <taxon>Chryseobacterium</taxon>
    </lineage>
</organism>
<evidence type="ECO:0000313" key="2">
    <source>
        <dbReference type="EMBL" id="SHK24293.1"/>
    </source>
</evidence>
<dbReference type="EMBL" id="FRAV01000002">
    <property type="protein sequence ID" value="SHK24293.1"/>
    <property type="molecule type" value="Genomic_DNA"/>
</dbReference>
<keyword evidence="1" id="KW-1133">Transmembrane helix</keyword>
<feature type="transmembrane region" description="Helical" evidence="1">
    <location>
        <begin position="25"/>
        <end position="44"/>
    </location>
</feature>
<reference evidence="3" key="1">
    <citation type="submission" date="2016-11" db="EMBL/GenBank/DDBJ databases">
        <authorList>
            <person name="Varghese N."/>
            <person name="Submissions S."/>
        </authorList>
    </citation>
    <scope>NUCLEOTIDE SEQUENCE [LARGE SCALE GENOMIC DNA]</scope>
    <source>
        <strain evidence="3">DSM 26899</strain>
    </source>
</reference>
<keyword evidence="1" id="KW-0472">Membrane</keyword>
<accession>A0A1M6QVZ7</accession>
<name>A0A1M6QVZ7_9FLAO</name>